<evidence type="ECO:0000256" key="4">
    <source>
        <dbReference type="ARBA" id="ARBA00023163"/>
    </source>
</evidence>
<evidence type="ECO:0000256" key="6">
    <source>
        <dbReference type="RuleBase" id="RU364150"/>
    </source>
</evidence>
<dbReference type="PANTHER" id="PTHR13321">
    <property type="entry name" value="MEDIATOR OF RNA POLYMERASE II TRANSCRIPTION, SUBUNIT 18"/>
    <property type="match status" value="1"/>
</dbReference>
<geneLocation type="mitochondrion" evidence="8"/>
<dbReference type="InterPro" id="IPR019095">
    <property type="entry name" value="Mediator_Med18"/>
</dbReference>
<evidence type="ECO:0000256" key="2">
    <source>
        <dbReference type="ARBA" id="ARBA00009814"/>
    </source>
</evidence>
<evidence type="ECO:0000256" key="1">
    <source>
        <dbReference type="ARBA" id="ARBA00004123"/>
    </source>
</evidence>
<keyword evidence="8" id="KW-0496">Mitochondrion</keyword>
<evidence type="ECO:0000313" key="7">
    <source>
        <dbReference type="EMBL" id="CEP02323.1"/>
    </source>
</evidence>
<evidence type="ECO:0000256" key="3">
    <source>
        <dbReference type="ARBA" id="ARBA00023015"/>
    </source>
</evidence>
<dbReference type="Proteomes" id="UP000290189">
    <property type="component" value="Unassembled WGS sequence"/>
</dbReference>
<dbReference type="Proteomes" id="UP000039324">
    <property type="component" value="Unassembled WGS sequence"/>
</dbReference>
<keyword evidence="4 6" id="KW-0804">Transcription</keyword>
<keyword evidence="6" id="KW-0010">Activator</keyword>
<comment type="similarity">
    <text evidence="2 6">Belongs to the Mediator complex subunit 18 family.</text>
</comment>
<dbReference type="GO" id="GO:0006369">
    <property type="term" value="P:termination of RNA polymerase II transcription"/>
    <property type="evidence" value="ECO:0007669"/>
    <property type="project" value="TreeGrafter"/>
</dbReference>
<dbReference type="GO" id="GO:0006357">
    <property type="term" value="P:regulation of transcription by RNA polymerase II"/>
    <property type="evidence" value="ECO:0007669"/>
    <property type="project" value="InterPro"/>
</dbReference>
<organism evidence="7 9">
    <name type="scientific">Plasmodiophora brassicae</name>
    <name type="common">Clubroot disease agent</name>
    <dbReference type="NCBI Taxonomy" id="37360"/>
    <lineage>
        <taxon>Eukaryota</taxon>
        <taxon>Sar</taxon>
        <taxon>Rhizaria</taxon>
        <taxon>Endomyxa</taxon>
        <taxon>Phytomyxea</taxon>
        <taxon>Plasmodiophorida</taxon>
        <taxon>Plasmodiophoridae</taxon>
        <taxon>Plasmodiophora</taxon>
    </lineage>
</organism>
<evidence type="ECO:0000313" key="9">
    <source>
        <dbReference type="Proteomes" id="UP000039324"/>
    </source>
</evidence>
<dbReference type="GO" id="GO:0003712">
    <property type="term" value="F:transcription coregulator activity"/>
    <property type="evidence" value="ECO:0007669"/>
    <property type="project" value="InterPro"/>
</dbReference>
<name>A0A0G4J3W9_PLABS</name>
<protein>
    <recommendedName>
        <fullName evidence="6">Mediator of RNA polymerase II transcription subunit 18</fullName>
    </recommendedName>
    <alternativeName>
        <fullName evidence="6">Mediator complex subunit 18</fullName>
    </alternativeName>
</protein>
<evidence type="ECO:0000256" key="5">
    <source>
        <dbReference type="ARBA" id="ARBA00023242"/>
    </source>
</evidence>
<evidence type="ECO:0000313" key="10">
    <source>
        <dbReference type="Proteomes" id="UP000290189"/>
    </source>
</evidence>
<reference evidence="7 9" key="1">
    <citation type="submission" date="2015-02" db="EMBL/GenBank/DDBJ databases">
        <authorList>
            <person name="Chooi Y.-H."/>
        </authorList>
    </citation>
    <scope>NUCLEOTIDE SEQUENCE [LARGE SCALE GENOMIC DNA]</scope>
    <source>
        <strain evidence="7">E3</strain>
    </source>
</reference>
<comment type="subunit">
    <text evidence="6">Component of the Mediator complex.</text>
</comment>
<keyword evidence="5 6" id="KW-0539">Nucleus</keyword>
<dbReference type="PANTHER" id="PTHR13321:SF2">
    <property type="entry name" value="MEDIATOR OF RNA POLYMERASE II TRANSCRIPTION SUBUNIT 18"/>
    <property type="match status" value="1"/>
</dbReference>
<dbReference type="AlphaFoldDB" id="A0A0G4J3W9"/>
<dbReference type="Pfam" id="PF09637">
    <property type="entry name" value="Med18"/>
    <property type="match status" value="1"/>
</dbReference>
<dbReference type="GO" id="GO:0016592">
    <property type="term" value="C:mediator complex"/>
    <property type="evidence" value="ECO:0007669"/>
    <property type="project" value="InterPro"/>
</dbReference>
<dbReference type="GO" id="GO:0070847">
    <property type="term" value="C:core mediator complex"/>
    <property type="evidence" value="ECO:0007669"/>
    <property type="project" value="TreeGrafter"/>
</dbReference>
<gene>
    <name evidence="6" type="primary">MED18</name>
    <name evidence="7" type="ORF">PBRA_008907</name>
    <name evidence="8" type="ORF">PLBR_LOCUS963</name>
</gene>
<dbReference type="Gene3D" id="2.40.320.10">
    <property type="entry name" value="Hypothetical Protein Pfu-838710-001"/>
    <property type="match status" value="1"/>
</dbReference>
<comment type="subcellular location">
    <subcellularLocation>
        <location evidence="1 6">Nucleus</location>
    </subcellularLocation>
</comment>
<comment type="function">
    <text evidence="6">Component of the Mediator complex, a coactivator involved in the regulated transcription of nearly all RNA polymerase II-dependent genes. Mediator functions as a bridge to convey information from gene-specific regulatory proteins to the basal RNA polymerase II transcription machinery. Mediator is recruited to promoters by direct interactions with regulatory proteins and serves as a scaffold for the assembly of a functional preinitiation complex with RNA polymerase II and the general transcription factors.</text>
</comment>
<dbReference type="EMBL" id="OVEO01000001">
    <property type="protein sequence ID" value="SPQ93748.1"/>
    <property type="molecule type" value="Genomic_DNA"/>
</dbReference>
<reference evidence="8 10" key="2">
    <citation type="submission" date="2018-03" db="EMBL/GenBank/DDBJ databases">
        <authorList>
            <person name="Fogelqvist J."/>
        </authorList>
    </citation>
    <scope>NUCLEOTIDE SEQUENCE [LARGE SCALE GENOMIC DNA]</scope>
</reference>
<sequence>MSLLVSLVGAVPQVNVDRLNDHLSTISRSGSPMAVHECVFDRMGSAGVASRKSSEARARRDLHGGDSWVLRILGHVIEPGKRRAVIRSATDVAVSDNFESLLAALDYTRAYQVVLRGMQYDIRPSISVRVFQLLKVVGPDGGTDQLEPVGDGTRWIVELAALTTALDGDLSAVEATLVQISVSLNQIACVQFPSTS</sequence>
<proteinExistence type="inferred from homology"/>
<keyword evidence="9" id="KW-1185">Reference proteome</keyword>
<accession>A0A0G4J3W9</accession>
<keyword evidence="3 6" id="KW-0805">Transcription regulation</keyword>
<dbReference type="EMBL" id="CDSF01000124">
    <property type="protein sequence ID" value="CEP02323.1"/>
    <property type="molecule type" value="Genomic_DNA"/>
</dbReference>
<evidence type="ECO:0000313" key="8">
    <source>
        <dbReference type="EMBL" id="SPQ93748.1"/>
    </source>
</evidence>